<sequence>MNDSAEYYDEMDEYEPIEGYCFHCRESVEIEDAMPVWTRRGQPATRGSCPICAGTVFRMGKTELHKEQNRPEAIVLEGESTKRNHPKLARDTVYINYAADDEEAAQRIASDLEKSGLAVWLHDHSAEDVNWSSGVHPALKDCSRMVYVLSSNALGDEQVMNAWQFFRGQRKPIVIAQLEQVDPPDPIRRSPRYDVAGDYKSEFRQMLGMLSA</sequence>
<protein>
    <submittedName>
        <fullName evidence="3">Toll/interleukin-1 receptor domain-containing protein</fullName>
    </submittedName>
</protein>
<dbReference type="InterPro" id="IPR035897">
    <property type="entry name" value="Toll_tir_struct_dom_sf"/>
</dbReference>
<evidence type="ECO:0000259" key="1">
    <source>
        <dbReference type="Pfam" id="PF13676"/>
    </source>
</evidence>
<evidence type="ECO:0000259" key="2">
    <source>
        <dbReference type="Pfam" id="PF18930"/>
    </source>
</evidence>
<dbReference type="KEGG" id="pmet:G4Y79_08545"/>
<keyword evidence="3" id="KW-0675">Receptor</keyword>
<reference evidence="3 4" key="1">
    <citation type="submission" date="2020-02" db="EMBL/GenBank/DDBJ databases">
        <authorList>
            <person name="Zheng R.K."/>
            <person name="Sun C.M."/>
        </authorList>
    </citation>
    <scope>NUCLEOTIDE SEQUENCE [LARGE SCALE GENOMIC DNA]</scope>
    <source>
        <strain evidence="4">rifampicinis</strain>
    </source>
</reference>
<dbReference type="RefSeq" id="WP_195172471.1">
    <property type="nucleotide sequence ID" value="NZ_CP062983.1"/>
</dbReference>
<dbReference type="Pfam" id="PF18930">
    <property type="entry name" value="DUF5679"/>
    <property type="match status" value="1"/>
</dbReference>
<dbReference type="Proteomes" id="UP000594468">
    <property type="component" value="Chromosome"/>
</dbReference>
<dbReference type="AlphaFoldDB" id="A0A7S8ECF3"/>
<dbReference type="EMBL" id="CP062983">
    <property type="protein sequence ID" value="QPC84408.1"/>
    <property type="molecule type" value="Genomic_DNA"/>
</dbReference>
<feature type="domain" description="DUF5679" evidence="2">
    <location>
        <begin position="20"/>
        <end position="59"/>
    </location>
</feature>
<dbReference type="Gene3D" id="3.40.50.10140">
    <property type="entry name" value="Toll/interleukin-1 receptor homology (TIR) domain"/>
    <property type="match status" value="1"/>
</dbReference>
<organism evidence="3 4">
    <name type="scientific">Phototrophicus methaneseepsis</name>
    <dbReference type="NCBI Taxonomy" id="2710758"/>
    <lineage>
        <taxon>Bacteria</taxon>
        <taxon>Bacillati</taxon>
        <taxon>Chloroflexota</taxon>
        <taxon>Candidatus Thermofontia</taxon>
        <taxon>Phototrophicales</taxon>
        <taxon>Phototrophicaceae</taxon>
        <taxon>Phototrophicus</taxon>
    </lineage>
</organism>
<evidence type="ECO:0000313" key="3">
    <source>
        <dbReference type="EMBL" id="QPC84408.1"/>
    </source>
</evidence>
<dbReference type="GO" id="GO:0007165">
    <property type="term" value="P:signal transduction"/>
    <property type="evidence" value="ECO:0007669"/>
    <property type="project" value="InterPro"/>
</dbReference>
<dbReference type="SUPFAM" id="SSF52200">
    <property type="entry name" value="Toll/Interleukin receptor TIR domain"/>
    <property type="match status" value="1"/>
</dbReference>
<dbReference type="Pfam" id="PF13676">
    <property type="entry name" value="TIR_2"/>
    <property type="match status" value="1"/>
</dbReference>
<evidence type="ECO:0000313" key="4">
    <source>
        <dbReference type="Proteomes" id="UP000594468"/>
    </source>
</evidence>
<gene>
    <name evidence="3" type="ORF">G4Y79_08545</name>
</gene>
<name>A0A7S8ECF3_9CHLR</name>
<dbReference type="InterPro" id="IPR000157">
    <property type="entry name" value="TIR_dom"/>
</dbReference>
<keyword evidence="4" id="KW-1185">Reference proteome</keyword>
<proteinExistence type="predicted"/>
<accession>A0A7S8ECF3</accession>
<feature type="domain" description="TIR" evidence="1">
    <location>
        <begin position="93"/>
        <end position="206"/>
    </location>
</feature>
<dbReference type="InterPro" id="IPR044044">
    <property type="entry name" value="DUF5679"/>
</dbReference>